<dbReference type="Proteomes" id="UP000299102">
    <property type="component" value="Unassembled WGS sequence"/>
</dbReference>
<keyword evidence="2" id="KW-1185">Reference proteome</keyword>
<accession>A0A4C1T7C5</accession>
<protein>
    <submittedName>
        <fullName evidence="1">Uncharacterized protein</fullName>
    </submittedName>
</protein>
<gene>
    <name evidence="1" type="ORF">EVAR_5720_1</name>
</gene>
<name>A0A4C1T7C5_EUMVA</name>
<evidence type="ECO:0000313" key="2">
    <source>
        <dbReference type="Proteomes" id="UP000299102"/>
    </source>
</evidence>
<dbReference type="AlphaFoldDB" id="A0A4C1T7C5"/>
<organism evidence="1 2">
    <name type="scientific">Eumeta variegata</name>
    <name type="common">Bagworm moth</name>
    <name type="synonym">Eumeta japonica</name>
    <dbReference type="NCBI Taxonomy" id="151549"/>
    <lineage>
        <taxon>Eukaryota</taxon>
        <taxon>Metazoa</taxon>
        <taxon>Ecdysozoa</taxon>
        <taxon>Arthropoda</taxon>
        <taxon>Hexapoda</taxon>
        <taxon>Insecta</taxon>
        <taxon>Pterygota</taxon>
        <taxon>Neoptera</taxon>
        <taxon>Endopterygota</taxon>
        <taxon>Lepidoptera</taxon>
        <taxon>Glossata</taxon>
        <taxon>Ditrysia</taxon>
        <taxon>Tineoidea</taxon>
        <taxon>Psychidae</taxon>
        <taxon>Oiketicinae</taxon>
        <taxon>Eumeta</taxon>
    </lineage>
</organism>
<reference evidence="1 2" key="1">
    <citation type="journal article" date="2019" name="Commun. Biol.">
        <title>The bagworm genome reveals a unique fibroin gene that provides high tensile strength.</title>
        <authorList>
            <person name="Kono N."/>
            <person name="Nakamura H."/>
            <person name="Ohtoshi R."/>
            <person name="Tomita M."/>
            <person name="Numata K."/>
            <person name="Arakawa K."/>
        </authorList>
    </citation>
    <scope>NUCLEOTIDE SEQUENCE [LARGE SCALE GENOMIC DNA]</scope>
</reference>
<proteinExistence type="predicted"/>
<evidence type="ECO:0000313" key="1">
    <source>
        <dbReference type="EMBL" id="GBP10419.1"/>
    </source>
</evidence>
<comment type="caution">
    <text evidence="1">The sequence shown here is derived from an EMBL/GenBank/DDBJ whole genome shotgun (WGS) entry which is preliminary data.</text>
</comment>
<dbReference type="EMBL" id="BGZK01000040">
    <property type="protein sequence ID" value="GBP10419.1"/>
    <property type="molecule type" value="Genomic_DNA"/>
</dbReference>
<sequence>MLLCVMVTGLGLQPVGRLLSELLVADASGFYYDVLGNLRASRAYTRLTTLDLQHEPVCQITEHGEQMGMSNLGRRYPCACDAEQLLFTDVIGSRHLSRTAAGKPISVEAALGRVAVSNSTGIELSSFSYRRARDDVTDVRKSVREVLCVVNAHIYGVSINQKAIIKLYLVCILVQLVIGVSEALNLAEIRCEE</sequence>